<dbReference type="InterPro" id="IPR012677">
    <property type="entry name" value="Nucleotide-bd_a/b_plait_sf"/>
</dbReference>
<feature type="domain" description="Helicase C-terminal" evidence="15">
    <location>
        <begin position="237"/>
        <end position="380"/>
    </location>
</feature>
<dbReference type="FunFam" id="3.40.50.300:FF:000108">
    <property type="entry name" value="ATP-dependent RNA helicase RhlE"/>
    <property type="match status" value="1"/>
</dbReference>
<feature type="region of interest" description="Disordered" evidence="13">
    <location>
        <begin position="443"/>
        <end position="475"/>
    </location>
</feature>
<keyword evidence="2" id="KW-0963">Cytoplasm</keyword>
<evidence type="ECO:0000256" key="6">
    <source>
        <dbReference type="ARBA" id="ARBA00022840"/>
    </source>
</evidence>
<protein>
    <recommendedName>
        <fullName evidence="10">DEAD-box ATP-dependent RNA helicase RhpA</fullName>
        <ecNumber evidence="1">3.6.4.13</ecNumber>
    </recommendedName>
</protein>
<evidence type="ECO:0000259" key="14">
    <source>
        <dbReference type="PROSITE" id="PS51192"/>
    </source>
</evidence>
<evidence type="ECO:0000313" key="17">
    <source>
        <dbReference type="EMBL" id="SDM23522.1"/>
    </source>
</evidence>
<keyword evidence="7" id="KW-0346">Stress response</keyword>
<sequence length="552" mass="61876">MQETLLFSELPLSPEVLQAVTDMGFEQPTPIQAQSIPVLLEGRDFTGQAQTGTGKTASFGIPAIERVDTNDRSVQVIILCPTRELAQQVTEEMRKLSKHKAGLNLTTLYGGASYDPQIRDLKRGVQIVVGTPGRVIDHLNRGTLKLDNVRYLVLDEADEMLNMGFRDDMEEIIQHTSEARQTVFFSATMPPEILDLTRRYQHDPVMVRITRKELTTDTIEQKFFEVRGGAKLEAFSRLTHYYNIQLSLVFCNTKAQVDELVTQLQAKGFDAEALHGDLKQAQRNHVMGRFRKGIVNILVATDVAARGIDVDDIEAVFNYDVPLDEEAYVHRIGRTGRAGKTGLAITFVTGRDFGRLKGIMRYTKANIERGELPSIEELVAVKKQRFAETLKQTIDANPPTDEFDDLIDDLAEAGYPARDVIAALINMNMGNIADSFENVRFEDAPRERGASSRQQRNERTSGRRNRPARAQSDDAHMTRLFFNVGRRANVRPQDIVGAIAGETHLRGNQIGAIDIYDSFTFVDVPNDHASSVIETMSRSQIRGMRINVEVAR</sequence>
<dbReference type="EC" id="3.6.4.13" evidence="1"/>
<feature type="domain" description="Helicase ATP-binding" evidence="14">
    <location>
        <begin position="36"/>
        <end position="207"/>
    </location>
</feature>
<keyword evidence="18" id="KW-1185">Reference proteome</keyword>
<dbReference type="InterPro" id="IPR001650">
    <property type="entry name" value="Helicase_C-like"/>
</dbReference>
<dbReference type="Pfam" id="PF00270">
    <property type="entry name" value="DEAD"/>
    <property type="match status" value="1"/>
</dbReference>
<keyword evidence="5 12" id="KW-0347">Helicase</keyword>
<keyword evidence="3 12" id="KW-0547">Nucleotide-binding</keyword>
<reference evidence="17 18" key="1">
    <citation type="submission" date="2016-10" db="EMBL/GenBank/DDBJ databases">
        <authorList>
            <person name="de Groot N.N."/>
        </authorList>
    </citation>
    <scope>NUCLEOTIDE SEQUENCE [LARGE SCALE GENOMIC DNA]</scope>
    <source>
        <strain evidence="17 18">DSM 25186</strain>
    </source>
</reference>
<keyword evidence="6 12" id="KW-0067">ATP-binding</keyword>
<dbReference type="PROSITE" id="PS51195">
    <property type="entry name" value="Q_MOTIF"/>
    <property type="match status" value="1"/>
</dbReference>
<dbReference type="Pfam" id="PF00271">
    <property type="entry name" value="Helicase_C"/>
    <property type="match status" value="1"/>
</dbReference>
<comment type="similarity">
    <text evidence="8 12">Belongs to the DEAD box helicase family.</text>
</comment>
<dbReference type="InterPro" id="IPR014001">
    <property type="entry name" value="Helicase_ATP-bd"/>
</dbReference>
<dbReference type="CDD" id="cd00268">
    <property type="entry name" value="DEADc"/>
    <property type="match status" value="1"/>
</dbReference>
<dbReference type="RefSeq" id="WP_089686794.1">
    <property type="nucleotide sequence ID" value="NZ_FNFO01000011.1"/>
</dbReference>
<dbReference type="GO" id="GO:0003724">
    <property type="term" value="F:RNA helicase activity"/>
    <property type="evidence" value="ECO:0007669"/>
    <property type="project" value="UniProtKB-EC"/>
</dbReference>
<dbReference type="CDD" id="cd12252">
    <property type="entry name" value="RRM_DbpA"/>
    <property type="match status" value="1"/>
</dbReference>
<dbReference type="InterPro" id="IPR044742">
    <property type="entry name" value="DEAD/DEAH_RhlB"/>
</dbReference>
<dbReference type="InterPro" id="IPR000629">
    <property type="entry name" value="RNA-helicase_DEAD-box_CS"/>
</dbReference>
<dbReference type="InterPro" id="IPR005580">
    <property type="entry name" value="DbpA/CsdA_RNA-bd_dom"/>
</dbReference>
<evidence type="ECO:0000256" key="1">
    <source>
        <dbReference type="ARBA" id="ARBA00012552"/>
    </source>
</evidence>
<evidence type="ECO:0000256" key="3">
    <source>
        <dbReference type="ARBA" id="ARBA00022741"/>
    </source>
</evidence>
<feature type="domain" description="DEAD-box RNA helicase Q" evidence="16">
    <location>
        <begin position="5"/>
        <end position="33"/>
    </location>
</feature>
<evidence type="ECO:0000256" key="10">
    <source>
        <dbReference type="ARBA" id="ARBA00074363"/>
    </source>
</evidence>
<dbReference type="STRING" id="1075417.SAMN05421823_111182"/>
<dbReference type="Pfam" id="PF25399">
    <property type="entry name" value="DeaD_dimer"/>
    <property type="match status" value="1"/>
</dbReference>
<gene>
    <name evidence="17" type="ORF">SAMN05421823_111182</name>
</gene>
<evidence type="ECO:0000313" key="18">
    <source>
        <dbReference type="Proteomes" id="UP000198510"/>
    </source>
</evidence>
<evidence type="ECO:0000256" key="12">
    <source>
        <dbReference type="RuleBase" id="RU000492"/>
    </source>
</evidence>
<comment type="catalytic activity">
    <reaction evidence="9">
        <text>ATP + H2O = ADP + phosphate + H(+)</text>
        <dbReference type="Rhea" id="RHEA:13065"/>
        <dbReference type="ChEBI" id="CHEBI:15377"/>
        <dbReference type="ChEBI" id="CHEBI:15378"/>
        <dbReference type="ChEBI" id="CHEBI:30616"/>
        <dbReference type="ChEBI" id="CHEBI:43474"/>
        <dbReference type="ChEBI" id="CHEBI:456216"/>
        <dbReference type="EC" id="3.6.4.13"/>
    </reaction>
</comment>
<dbReference type="InterPro" id="IPR027417">
    <property type="entry name" value="P-loop_NTPase"/>
</dbReference>
<evidence type="ECO:0000256" key="13">
    <source>
        <dbReference type="SAM" id="MobiDB-lite"/>
    </source>
</evidence>
<accession>A0A1G9RJQ1</accession>
<dbReference type="PANTHER" id="PTHR47963">
    <property type="entry name" value="DEAD-BOX ATP-DEPENDENT RNA HELICASE 47, MITOCHONDRIAL"/>
    <property type="match status" value="1"/>
</dbReference>
<dbReference type="PANTHER" id="PTHR47963:SF8">
    <property type="entry name" value="ATP-DEPENDENT RNA HELICASE DEAD"/>
    <property type="match status" value="1"/>
</dbReference>
<dbReference type="GO" id="GO:0033592">
    <property type="term" value="F:RNA strand annealing activity"/>
    <property type="evidence" value="ECO:0007669"/>
    <property type="project" value="TreeGrafter"/>
</dbReference>
<evidence type="ECO:0000256" key="11">
    <source>
        <dbReference type="PROSITE-ProRule" id="PRU00552"/>
    </source>
</evidence>
<dbReference type="SMART" id="SM00490">
    <property type="entry name" value="HELICc"/>
    <property type="match status" value="1"/>
</dbReference>
<evidence type="ECO:0000259" key="16">
    <source>
        <dbReference type="PROSITE" id="PS51195"/>
    </source>
</evidence>
<feature type="short sequence motif" description="Q motif" evidence="11">
    <location>
        <begin position="5"/>
        <end position="33"/>
    </location>
</feature>
<dbReference type="Pfam" id="PF03880">
    <property type="entry name" value="DbpA"/>
    <property type="match status" value="1"/>
</dbReference>
<dbReference type="InterPro" id="IPR057325">
    <property type="entry name" value="DeaD_dimer"/>
</dbReference>
<evidence type="ECO:0000256" key="7">
    <source>
        <dbReference type="ARBA" id="ARBA00023016"/>
    </source>
</evidence>
<dbReference type="AlphaFoldDB" id="A0A1G9RJQ1"/>
<dbReference type="Gene3D" id="3.30.70.330">
    <property type="match status" value="1"/>
</dbReference>
<feature type="compositionally biased region" description="Basic and acidic residues" evidence="13">
    <location>
        <begin position="443"/>
        <end position="461"/>
    </location>
</feature>
<dbReference type="OrthoDB" id="9785240at2"/>
<organism evidence="17 18">
    <name type="scientific">Catalinimonas alkaloidigena</name>
    <dbReference type="NCBI Taxonomy" id="1075417"/>
    <lineage>
        <taxon>Bacteria</taxon>
        <taxon>Pseudomonadati</taxon>
        <taxon>Bacteroidota</taxon>
        <taxon>Cytophagia</taxon>
        <taxon>Cytophagales</taxon>
        <taxon>Catalimonadaceae</taxon>
        <taxon>Catalinimonas</taxon>
    </lineage>
</organism>
<dbReference type="InterPro" id="IPR011545">
    <property type="entry name" value="DEAD/DEAH_box_helicase_dom"/>
</dbReference>
<evidence type="ECO:0000256" key="2">
    <source>
        <dbReference type="ARBA" id="ARBA00022490"/>
    </source>
</evidence>
<dbReference type="CDD" id="cd18787">
    <property type="entry name" value="SF2_C_DEAD"/>
    <property type="match status" value="1"/>
</dbReference>
<keyword evidence="4 12" id="KW-0378">Hydrolase</keyword>
<dbReference type="PROSITE" id="PS51192">
    <property type="entry name" value="HELICASE_ATP_BIND_1"/>
    <property type="match status" value="1"/>
</dbReference>
<dbReference type="EMBL" id="FNFO01000011">
    <property type="protein sequence ID" value="SDM23522.1"/>
    <property type="molecule type" value="Genomic_DNA"/>
</dbReference>
<dbReference type="GO" id="GO:0005829">
    <property type="term" value="C:cytosol"/>
    <property type="evidence" value="ECO:0007669"/>
    <property type="project" value="TreeGrafter"/>
</dbReference>
<dbReference type="PROSITE" id="PS51194">
    <property type="entry name" value="HELICASE_CTER"/>
    <property type="match status" value="1"/>
</dbReference>
<dbReference type="InterPro" id="IPR050547">
    <property type="entry name" value="DEAD_box_RNA_helicases"/>
</dbReference>
<dbReference type="SUPFAM" id="SSF52540">
    <property type="entry name" value="P-loop containing nucleoside triphosphate hydrolases"/>
    <property type="match status" value="1"/>
</dbReference>
<dbReference type="GO" id="GO:0005840">
    <property type="term" value="C:ribosome"/>
    <property type="evidence" value="ECO:0007669"/>
    <property type="project" value="TreeGrafter"/>
</dbReference>
<dbReference type="GO" id="GO:0005524">
    <property type="term" value="F:ATP binding"/>
    <property type="evidence" value="ECO:0007669"/>
    <property type="project" value="UniProtKB-KW"/>
</dbReference>
<dbReference type="Gene3D" id="3.40.50.300">
    <property type="entry name" value="P-loop containing nucleotide triphosphate hydrolases"/>
    <property type="match status" value="2"/>
</dbReference>
<dbReference type="GO" id="GO:0016787">
    <property type="term" value="F:hydrolase activity"/>
    <property type="evidence" value="ECO:0007669"/>
    <property type="project" value="UniProtKB-KW"/>
</dbReference>
<dbReference type="GO" id="GO:0009409">
    <property type="term" value="P:response to cold"/>
    <property type="evidence" value="ECO:0007669"/>
    <property type="project" value="TreeGrafter"/>
</dbReference>
<proteinExistence type="inferred from homology"/>
<dbReference type="PROSITE" id="PS00039">
    <property type="entry name" value="DEAD_ATP_HELICASE"/>
    <property type="match status" value="1"/>
</dbReference>
<evidence type="ECO:0000256" key="8">
    <source>
        <dbReference type="ARBA" id="ARBA00038437"/>
    </source>
</evidence>
<dbReference type="SMART" id="SM00487">
    <property type="entry name" value="DEXDc"/>
    <property type="match status" value="1"/>
</dbReference>
<evidence type="ECO:0000256" key="9">
    <source>
        <dbReference type="ARBA" id="ARBA00047984"/>
    </source>
</evidence>
<evidence type="ECO:0000259" key="15">
    <source>
        <dbReference type="PROSITE" id="PS51194"/>
    </source>
</evidence>
<evidence type="ECO:0000256" key="5">
    <source>
        <dbReference type="ARBA" id="ARBA00022806"/>
    </source>
</evidence>
<name>A0A1G9RJQ1_9BACT</name>
<dbReference type="Proteomes" id="UP000198510">
    <property type="component" value="Unassembled WGS sequence"/>
</dbReference>
<dbReference type="GO" id="GO:0042255">
    <property type="term" value="P:ribosome assembly"/>
    <property type="evidence" value="ECO:0007669"/>
    <property type="project" value="UniProtKB-ARBA"/>
</dbReference>
<dbReference type="InterPro" id="IPR014014">
    <property type="entry name" value="RNA_helicase_DEAD_Q_motif"/>
</dbReference>
<evidence type="ECO:0000256" key="4">
    <source>
        <dbReference type="ARBA" id="ARBA00022801"/>
    </source>
</evidence>